<dbReference type="PROSITE" id="PS50943">
    <property type="entry name" value="HTH_CROC1"/>
    <property type="match status" value="1"/>
</dbReference>
<dbReference type="OrthoDB" id="3690537at2"/>
<dbReference type="CDD" id="cd00093">
    <property type="entry name" value="HTH_XRE"/>
    <property type="match status" value="1"/>
</dbReference>
<sequence length="111" mass="12411">MGGVSADQNAPSPLWTYIETNLENRGLTTGDLARATGVHRSRFTDWRRGKSISIETARSIANLFDVSPLEVLVAAELITAEEAQLRHTRPDPAELSDEELVAELRRRLKRK</sequence>
<reference evidence="2 3" key="1">
    <citation type="submission" date="2018-10" db="EMBL/GenBank/DDBJ databases">
        <title>Sequencing the genomes of 1000 actinobacteria strains.</title>
        <authorList>
            <person name="Klenk H.-P."/>
        </authorList>
    </citation>
    <scope>NUCLEOTIDE SEQUENCE [LARGE SCALE GENOMIC DNA]</scope>
    <source>
        <strain evidence="2 3">DSM 43800</strain>
    </source>
</reference>
<proteinExistence type="predicted"/>
<dbReference type="SUPFAM" id="SSF47413">
    <property type="entry name" value="lambda repressor-like DNA-binding domains"/>
    <property type="match status" value="1"/>
</dbReference>
<keyword evidence="3" id="KW-1185">Reference proteome</keyword>
<accession>A0A495VYN0</accession>
<comment type="caution">
    <text evidence="2">The sequence shown here is derived from an EMBL/GenBank/DDBJ whole genome shotgun (WGS) entry which is preliminary data.</text>
</comment>
<dbReference type="EMBL" id="RBXO01000001">
    <property type="protein sequence ID" value="RKT54359.1"/>
    <property type="molecule type" value="Genomic_DNA"/>
</dbReference>
<name>A0A495VYN0_9PSEU</name>
<dbReference type="InterPro" id="IPR001387">
    <property type="entry name" value="Cro/C1-type_HTH"/>
</dbReference>
<gene>
    <name evidence="2" type="ORF">C8E97_2979</name>
</gene>
<dbReference type="Pfam" id="PF01381">
    <property type="entry name" value="HTH_3"/>
    <property type="match status" value="1"/>
</dbReference>
<dbReference type="Gene3D" id="1.10.260.40">
    <property type="entry name" value="lambda repressor-like DNA-binding domains"/>
    <property type="match status" value="1"/>
</dbReference>
<dbReference type="RefSeq" id="WP_121005949.1">
    <property type="nucleotide sequence ID" value="NZ_RBXO01000001.1"/>
</dbReference>
<dbReference type="GO" id="GO:0003677">
    <property type="term" value="F:DNA binding"/>
    <property type="evidence" value="ECO:0007669"/>
    <property type="project" value="InterPro"/>
</dbReference>
<evidence type="ECO:0000259" key="1">
    <source>
        <dbReference type="PROSITE" id="PS50943"/>
    </source>
</evidence>
<dbReference type="Proteomes" id="UP000282084">
    <property type="component" value="Unassembled WGS sequence"/>
</dbReference>
<evidence type="ECO:0000313" key="3">
    <source>
        <dbReference type="Proteomes" id="UP000282084"/>
    </source>
</evidence>
<dbReference type="SMART" id="SM00530">
    <property type="entry name" value="HTH_XRE"/>
    <property type="match status" value="1"/>
</dbReference>
<dbReference type="InterPro" id="IPR010982">
    <property type="entry name" value="Lambda_DNA-bd_dom_sf"/>
</dbReference>
<dbReference type="AlphaFoldDB" id="A0A495VYN0"/>
<feature type="domain" description="HTH cro/C1-type" evidence="1">
    <location>
        <begin position="23"/>
        <end position="71"/>
    </location>
</feature>
<protein>
    <submittedName>
        <fullName evidence="2">Helix-turn-helix protein</fullName>
    </submittedName>
</protein>
<evidence type="ECO:0000313" key="2">
    <source>
        <dbReference type="EMBL" id="RKT54359.1"/>
    </source>
</evidence>
<organism evidence="2 3">
    <name type="scientific">Saccharothrix australiensis</name>
    <dbReference type="NCBI Taxonomy" id="2072"/>
    <lineage>
        <taxon>Bacteria</taxon>
        <taxon>Bacillati</taxon>
        <taxon>Actinomycetota</taxon>
        <taxon>Actinomycetes</taxon>
        <taxon>Pseudonocardiales</taxon>
        <taxon>Pseudonocardiaceae</taxon>
        <taxon>Saccharothrix</taxon>
    </lineage>
</organism>